<evidence type="ECO:0000313" key="1">
    <source>
        <dbReference type="EMBL" id="TKC09022.1"/>
    </source>
</evidence>
<dbReference type="AlphaFoldDB" id="A0A4V5NZZ9"/>
<dbReference type="InterPro" id="IPR025630">
    <property type="entry name" value="DUF4288"/>
</dbReference>
<gene>
    <name evidence="1" type="ORF">FA047_02700</name>
</gene>
<dbReference type="OrthoDB" id="795527at2"/>
<sequence length="114" mass="13046">MKWFLVRYIYEIISGDGGYRVQFDEQLRLISADTGNDAICKAEGMADDFHPPFRNYKGELVEWKFICIAGLHEIQTPTDGAEVTSILHEPHDALDFRAQIDKRKEFLDNAIGVL</sequence>
<proteinExistence type="predicted"/>
<name>A0A4V5NZZ9_9SPHI</name>
<accession>A0A4V5NZZ9</accession>
<dbReference type="EMBL" id="SWBQ01000001">
    <property type="protein sequence ID" value="TKC09022.1"/>
    <property type="molecule type" value="Genomic_DNA"/>
</dbReference>
<dbReference type="Pfam" id="PF14119">
    <property type="entry name" value="DUF4288"/>
    <property type="match status" value="1"/>
</dbReference>
<dbReference type="RefSeq" id="WP_136834440.1">
    <property type="nucleotide sequence ID" value="NZ_SWBQ01000001.1"/>
</dbReference>
<protein>
    <submittedName>
        <fullName evidence="1">DUF4288 domain-containing protein</fullName>
    </submittedName>
</protein>
<organism evidence="1 2">
    <name type="scientific">Pedobacter frigoris</name>
    <dbReference type="NCBI Taxonomy" id="2571272"/>
    <lineage>
        <taxon>Bacteria</taxon>
        <taxon>Pseudomonadati</taxon>
        <taxon>Bacteroidota</taxon>
        <taxon>Sphingobacteriia</taxon>
        <taxon>Sphingobacteriales</taxon>
        <taxon>Sphingobacteriaceae</taxon>
        <taxon>Pedobacter</taxon>
    </lineage>
</organism>
<dbReference type="Proteomes" id="UP000307244">
    <property type="component" value="Unassembled WGS sequence"/>
</dbReference>
<keyword evidence="2" id="KW-1185">Reference proteome</keyword>
<reference evidence="1 2" key="1">
    <citation type="submission" date="2019-04" db="EMBL/GenBank/DDBJ databases">
        <title>Pedobacter sp. RP-3-15 sp. nov., isolated from Arctic soil.</title>
        <authorList>
            <person name="Dahal R.H."/>
            <person name="Kim D.-U."/>
        </authorList>
    </citation>
    <scope>NUCLEOTIDE SEQUENCE [LARGE SCALE GENOMIC DNA]</scope>
    <source>
        <strain evidence="1 2">RP-3-15</strain>
    </source>
</reference>
<comment type="caution">
    <text evidence="1">The sequence shown here is derived from an EMBL/GenBank/DDBJ whole genome shotgun (WGS) entry which is preliminary data.</text>
</comment>
<evidence type="ECO:0000313" key="2">
    <source>
        <dbReference type="Proteomes" id="UP000307244"/>
    </source>
</evidence>